<dbReference type="GeneID" id="121849762"/>
<name>V9L3F1_CALMI</name>
<dbReference type="SUPFAM" id="SSF52821">
    <property type="entry name" value="Rhodanese/Cell cycle control phosphatase"/>
    <property type="match status" value="1"/>
</dbReference>
<accession>V9L3F1</accession>
<dbReference type="CDD" id="cd00158">
    <property type="entry name" value="RHOD"/>
    <property type="match status" value="1"/>
</dbReference>
<sequence length="165" mass="18588">MLKPVSEWIKHSFQTVENVSSDSLEQLLKEDRDRVVLVDARSQAEYEVSHIEGAVRVDPDASNMDNVVQQLGLPDVQKENKTVVCYCTVGYHGSQMAQKLSGFLANGSGRHEEVLPRVYNLEGGLVKWANERKEIVDGRNKPTALVHPYNQVWGQLLEPELRASF</sequence>
<dbReference type="Pfam" id="PF00581">
    <property type="entry name" value="Rhodanese"/>
    <property type="match status" value="1"/>
</dbReference>
<feature type="domain" description="Rhodanese" evidence="1">
    <location>
        <begin position="31"/>
        <end position="137"/>
    </location>
</feature>
<proteinExistence type="evidence at transcript level"/>
<dbReference type="OrthoDB" id="566238at2759"/>
<dbReference type="KEGG" id="cmk:121849762"/>
<dbReference type="PANTHER" id="PTHR43031:SF1">
    <property type="entry name" value="PYRIDINE NUCLEOTIDE-DISULPHIDE OXIDOREDUCTASE"/>
    <property type="match status" value="1"/>
</dbReference>
<dbReference type="PROSITE" id="PS50206">
    <property type="entry name" value="RHODANESE_3"/>
    <property type="match status" value="1"/>
</dbReference>
<dbReference type="EMBL" id="JW873374">
    <property type="protein sequence ID" value="AFP05891.1"/>
    <property type="molecule type" value="mRNA"/>
</dbReference>
<dbReference type="InterPro" id="IPR050229">
    <property type="entry name" value="GlpE_sulfurtransferase"/>
</dbReference>
<dbReference type="Gene3D" id="3.40.250.10">
    <property type="entry name" value="Rhodanese-like domain"/>
    <property type="match status" value="1"/>
</dbReference>
<dbReference type="SMART" id="SM00450">
    <property type="entry name" value="RHOD"/>
    <property type="match status" value="1"/>
</dbReference>
<reference evidence="2" key="1">
    <citation type="journal article" date="2014" name="Nature">
        <title>Elephant shark genome provides unique insights into gnathostome evolution.</title>
        <authorList>
            <consortium name="International Elephant Shark Genome Sequencing Consortium"/>
            <person name="Venkatesh B."/>
            <person name="Lee A.P."/>
            <person name="Ravi V."/>
            <person name="Maurya A.K."/>
            <person name="Lian M.M."/>
            <person name="Swann J.B."/>
            <person name="Ohta Y."/>
            <person name="Flajnik M.F."/>
            <person name="Sutoh Y."/>
            <person name="Kasahara M."/>
            <person name="Hoon S."/>
            <person name="Gangu V."/>
            <person name="Roy S.W."/>
            <person name="Irimia M."/>
            <person name="Korzh V."/>
            <person name="Kondrychyn I."/>
            <person name="Lim Z.W."/>
            <person name="Tay B.H."/>
            <person name="Tohari S."/>
            <person name="Kong K.W."/>
            <person name="Ho S."/>
            <person name="Lorente-Galdos B."/>
            <person name="Quilez J."/>
            <person name="Marques-Bonet T."/>
            <person name="Raney B.J."/>
            <person name="Ingham P.W."/>
            <person name="Tay A."/>
            <person name="Hillier L.W."/>
            <person name="Minx P."/>
            <person name="Boehm T."/>
            <person name="Wilson R.K."/>
            <person name="Brenner S."/>
            <person name="Warren W.C."/>
        </authorList>
    </citation>
    <scope>NUCLEOTIDE SEQUENCE</scope>
    <source>
        <tissue evidence="2">Liver</tissue>
    </source>
</reference>
<organism evidence="2">
    <name type="scientific">Callorhinchus milii</name>
    <name type="common">Ghost shark</name>
    <dbReference type="NCBI Taxonomy" id="7868"/>
    <lineage>
        <taxon>Eukaryota</taxon>
        <taxon>Metazoa</taxon>
        <taxon>Chordata</taxon>
        <taxon>Craniata</taxon>
        <taxon>Vertebrata</taxon>
        <taxon>Chondrichthyes</taxon>
        <taxon>Holocephali</taxon>
        <taxon>Chimaeriformes</taxon>
        <taxon>Callorhinchidae</taxon>
        <taxon>Callorhinchus</taxon>
    </lineage>
</organism>
<protein>
    <recommendedName>
        <fullName evidence="1">Rhodanese domain-containing protein</fullName>
    </recommendedName>
</protein>
<evidence type="ECO:0000259" key="1">
    <source>
        <dbReference type="PROSITE" id="PS50206"/>
    </source>
</evidence>
<evidence type="ECO:0000313" key="2">
    <source>
        <dbReference type="EMBL" id="AFP05891.1"/>
    </source>
</evidence>
<dbReference type="PANTHER" id="PTHR43031">
    <property type="entry name" value="FAD-DEPENDENT OXIDOREDUCTASE"/>
    <property type="match status" value="1"/>
</dbReference>
<dbReference type="RefSeq" id="XP_042194302.1">
    <property type="nucleotide sequence ID" value="XM_042338368.1"/>
</dbReference>
<dbReference type="InterPro" id="IPR001763">
    <property type="entry name" value="Rhodanese-like_dom"/>
</dbReference>
<dbReference type="InterPro" id="IPR036873">
    <property type="entry name" value="Rhodanese-like_dom_sf"/>
</dbReference>
<dbReference type="AlphaFoldDB" id="V9L3F1"/>